<evidence type="ECO:0000313" key="2">
    <source>
        <dbReference type="EMBL" id="OGE30294.1"/>
    </source>
</evidence>
<name>A0A1F5JNQ5_9BACT</name>
<accession>A0A1F5JNQ5</accession>
<proteinExistence type="predicted"/>
<dbReference type="AlphaFoldDB" id="A0A1F5JNQ5"/>
<dbReference type="Pfam" id="PF09136">
    <property type="entry name" value="Glucodextran_B"/>
    <property type="match status" value="1"/>
</dbReference>
<organism evidence="2 3">
    <name type="scientific">Candidatus Daviesbacteria bacterium RIFCSPHIGHO2_02_FULL_36_13</name>
    <dbReference type="NCBI Taxonomy" id="1797768"/>
    <lineage>
        <taxon>Bacteria</taxon>
        <taxon>Candidatus Daviesiibacteriota</taxon>
    </lineage>
</organism>
<dbReference type="STRING" id="1797768.A3C59_04930"/>
<keyword evidence="1" id="KW-1133">Transmembrane helix</keyword>
<sequence>MSYRARSSRRYVKRSKRNFFVTLIIITLLLFATIQWILPTFVNGVGLVTGIFKEKSRTATNITENAQLAPPVLNIPYEATNTAEIDVKGYSTPGSKVKLFLDGQEIEIVDASSEGDFTFKNVSLGLGINSLYAKSIDSEDRESLPSKTFRITYDNEKPTLNVSEPEDGKTIQGGEKKIKITGNTEVNAEVFVNDAQIIIDKDGNFSSDQNLNDGENIFTIKSVDPASNITEISRRVVYQP</sequence>
<comment type="caution">
    <text evidence="2">The sequence shown here is derived from an EMBL/GenBank/DDBJ whole genome shotgun (WGS) entry which is preliminary data.</text>
</comment>
<gene>
    <name evidence="2" type="ORF">A3C59_04930</name>
</gene>
<dbReference type="InterPro" id="IPR013783">
    <property type="entry name" value="Ig-like_fold"/>
</dbReference>
<keyword evidence="1" id="KW-0472">Membrane</keyword>
<feature type="transmembrane region" description="Helical" evidence="1">
    <location>
        <begin position="20"/>
        <end position="38"/>
    </location>
</feature>
<protein>
    <recommendedName>
        <fullName evidence="4">Bacterial Ig-like domain-containing protein</fullName>
    </recommendedName>
</protein>
<evidence type="ECO:0008006" key="4">
    <source>
        <dbReference type="Google" id="ProtNLM"/>
    </source>
</evidence>
<evidence type="ECO:0000313" key="3">
    <source>
        <dbReference type="Proteomes" id="UP000176902"/>
    </source>
</evidence>
<evidence type="ECO:0000256" key="1">
    <source>
        <dbReference type="SAM" id="Phobius"/>
    </source>
</evidence>
<keyword evidence="1" id="KW-0812">Transmembrane</keyword>
<dbReference type="EMBL" id="MFCV01000048">
    <property type="protein sequence ID" value="OGE30294.1"/>
    <property type="molecule type" value="Genomic_DNA"/>
</dbReference>
<dbReference type="Gene3D" id="2.60.40.10">
    <property type="entry name" value="Immunoglobulins"/>
    <property type="match status" value="2"/>
</dbReference>
<reference evidence="2 3" key="1">
    <citation type="journal article" date="2016" name="Nat. Commun.">
        <title>Thousands of microbial genomes shed light on interconnected biogeochemical processes in an aquifer system.</title>
        <authorList>
            <person name="Anantharaman K."/>
            <person name="Brown C.T."/>
            <person name="Hug L.A."/>
            <person name="Sharon I."/>
            <person name="Castelle C.J."/>
            <person name="Probst A.J."/>
            <person name="Thomas B.C."/>
            <person name="Singh A."/>
            <person name="Wilkins M.J."/>
            <person name="Karaoz U."/>
            <person name="Brodie E.L."/>
            <person name="Williams K.H."/>
            <person name="Hubbard S.S."/>
            <person name="Banfield J.F."/>
        </authorList>
    </citation>
    <scope>NUCLEOTIDE SEQUENCE [LARGE SCALE GENOMIC DNA]</scope>
</reference>
<dbReference type="Proteomes" id="UP000176902">
    <property type="component" value="Unassembled WGS sequence"/>
</dbReference>